<feature type="domain" description="2Fe-2S ferredoxin-type" evidence="3">
    <location>
        <begin position="498"/>
        <end position="577"/>
    </location>
</feature>
<dbReference type="Pfam" id="PF03473">
    <property type="entry name" value="MOSC"/>
    <property type="match status" value="1"/>
</dbReference>
<reference evidence="6 7" key="1">
    <citation type="submission" date="2018-06" db="EMBL/GenBank/DDBJ databases">
        <title>Fusarium incarnatum-equiseti species complex species 28.</title>
        <authorList>
            <person name="Gardiner D.M."/>
        </authorList>
    </citation>
    <scope>NUCLEOTIDE SEQUENCE [LARGE SCALE GENOMIC DNA]</scope>
    <source>
        <strain evidence="6 7">FIESC_28</strain>
    </source>
</reference>
<dbReference type="PROSITE" id="PS51384">
    <property type="entry name" value="FAD_FR"/>
    <property type="match status" value="1"/>
</dbReference>
<dbReference type="PRINTS" id="PR00409">
    <property type="entry name" value="PHDIOXRDTASE"/>
</dbReference>
<dbReference type="RefSeq" id="XP_031011165.1">
    <property type="nucleotide sequence ID" value="XM_031164803.1"/>
</dbReference>
<dbReference type="SUPFAM" id="SSF50800">
    <property type="entry name" value="PK beta-barrel domain-like"/>
    <property type="match status" value="1"/>
</dbReference>
<dbReference type="InterPro" id="IPR017938">
    <property type="entry name" value="Riboflavin_synthase-like_b-brl"/>
</dbReference>
<dbReference type="Gene3D" id="3.10.20.30">
    <property type="match status" value="1"/>
</dbReference>
<dbReference type="OrthoDB" id="5238236at2759"/>
<dbReference type="Proteomes" id="UP000253153">
    <property type="component" value="Unassembled WGS sequence"/>
</dbReference>
<dbReference type="InterPro" id="IPR006058">
    <property type="entry name" value="2Fe2S_fd_BS"/>
</dbReference>
<keyword evidence="1" id="KW-0001">2Fe-2S</keyword>
<dbReference type="EMBL" id="QKXC01000316">
    <property type="protein sequence ID" value="RBR07431.1"/>
    <property type="molecule type" value="Genomic_DNA"/>
</dbReference>
<gene>
    <name evidence="6" type="ORF">FIESC28_10672</name>
</gene>
<dbReference type="GO" id="GO:0030170">
    <property type="term" value="F:pyridoxal phosphate binding"/>
    <property type="evidence" value="ECO:0007669"/>
    <property type="project" value="InterPro"/>
</dbReference>
<dbReference type="InterPro" id="IPR012675">
    <property type="entry name" value="Beta-grasp_dom_sf"/>
</dbReference>
<evidence type="ECO:0000313" key="6">
    <source>
        <dbReference type="EMBL" id="RBR07431.1"/>
    </source>
</evidence>
<keyword evidence="7" id="KW-1185">Reference proteome</keyword>
<dbReference type="AlphaFoldDB" id="A0A366QR95"/>
<evidence type="ECO:0000259" key="5">
    <source>
        <dbReference type="PROSITE" id="PS51384"/>
    </source>
</evidence>
<dbReference type="Gene3D" id="3.40.50.80">
    <property type="entry name" value="Nucleotide-binding domain of ferredoxin-NADP reductase (FNR) module"/>
    <property type="match status" value="1"/>
</dbReference>
<dbReference type="InterPro" id="IPR005302">
    <property type="entry name" value="MoCF_Sase_C"/>
</dbReference>
<dbReference type="PROSITE" id="PS51085">
    <property type="entry name" value="2FE2S_FER_2"/>
    <property type="match status" value="1"/>
</dbReference>
<dbReference type="Gene3D" id="2.40.30.10">
    <property type="entry name" value="Translation factors"/>
    <property type="match status" value="1"/>
</dbReference>
<dbReference type="CDD" id="cd00207">
    <property type="entry name" value="fer2"/>
    <property type="match status" value="1"/>
</dbReference>
<evidence type="ECO:0000259" key="3">
    <source>
        <dbReference type="PROSITE" id="PS51085"/>
    </source>
</evidence>
<dbReference type="PANTHER" id="PTHR30212">
    <property type="entry name" value="PROTEIN YIIM"/>
    <property type="match status" value="1"/>
</dbReference>
<name>A0A366QR95_9HYPO</name>
<evidence type="ECO:0000256" key="1">
    <source>
        <dbReference type="ARBA" id="ARBA00022714"/>
    </source>
</evidence>
<organism evidence="6 7">
    <name type="scientific">Fusarium coffeatum</name>
    <dbReference type="NCBI Taxonomy" id="231269"/>
    <lineage>
        <taxon>Eukaryota</taxon>
        <taxon>Fungi</taxon>
        <taxon>Dikarya</taxon>
        <taxon>Ascomycota</taxon>
        <taxon>Pezizomycotina</taxon>
        <taxon>Sordariomycetes</taxon>
        <taxon>Hypocreomycetidae</taxon>
        <taxon>Hypocreales</taxon>
        <taxon>Nectriaceae</taxon>
        <taxon>Fusarium</taxon>
        <taxon>Fusarium incarnatum-equiseti species complex</taxon>
    </lineage>
</organism>
<feature type="domain" description="FAD-binding FR-type" evidence="5">
    <location>
        <begin position="231"/>
        <end position="332"/>
    </location>
</feature>
<dbReference type="InterPro" id="IPR001041">
    <property type="entry name" value="2Fe-2S_ferredoxin-type"/>
</dbReference>
<keyword evidence="1" id="KW-0479">Metal-binding</keyword>
<dbReference type="SUPFAM" id="SSF54292">
    <property type="entry name" value="2Fe-2S ferredoxin-like"/>
    <property type="match status" value="1"/>
</dbReference>
<dbReference type="GeneID" id="42000099"/>
<proteinExistence type="predicted"/>
<evidence type="ECO:0008006" key="8">
    <source>
        <dbReference type="Google" id="ProtNLM"/>
    </source>
</evidence>
<dbReference type="GO" id="GO:0051537">
    <property type="term" value="F:2 iron, 2 sulfur cluster binding"/>
    <property type="evidence" value="ECO:0007669"/>
    <property type="project" value="UniProtKB-KW"/>
</dbReference>
<keyword evidence="1" id="KW-0408">Iron</keyword>
<accession>A0A366QR95</accession>
<dbReference type="SUPFAM" id="SSF63380">
    <property type="entry name" value="Riboflavin synthase domain-like"/>
    <property type="match status" value="1"/>
</dbReference>
<dbReference type="Pfam" id="PF00111">
    <property type="entry name" value="Fer2"/>
    <property type="match status" value="1"/>
</dbReference>
<dbReference type="SUPFAM" id="SSF52343">
    <property type="entry name" value="Ferredoxin reductase-like, C-terminal NADP-linked domain"/>
    <property type="match status" value="1"/>
</dbReference>
<protein>
    <recommendedName>
        <fullName evidence="8">MOSC domain-containing protein</fullName>
    </recommendedName>
</protein>
<sequence length="577" mass="63840">MEAVAVSHSMPALYSINGLEIKTSIVHTPKTSTSDYIELNDDGVVENATAVHDGPVYICLAENYDYWCAELGLNRSEWDWCHWGENITFRCTDRTLTESDFRLGDVWSVGSSVRLQVCGSRIPCMKLSWRCGQKDSWLKTLSDTGRVGVYLRVLAGGRIYPGDCATQESTSGDSMDVATIAQLAFSSGLKTRDTLDLLANHEILLRLNRLIIKRKLATMDDTENKGKNAWKGWRDLRVSRIVNEGNGIMSFFLGPMDDRELSWYLPGQFLTVRLPTGQVRSWSISDWPGRTQPRFYRLSIKEAGSASAWMCNECTIGTTLSARSPAGRFVLDWSQPVTPRQIYLSAGIGITPILAMIKAHADHPNMRSVPGIWIHVTKDGANLQLQDEFLRIDDNPTKRMVFMTQPRDIDVYERQYSISGRPTLESLTQILGETYQINPFGTAEMDLPATFSAAYICGPKDFEIDMRSILTSLKIPPFFICSESFSSSGHAIGDLEKASVHFTKSNKTAKWEKENSMSLLELAESVGLSPDYGCRVGACGSCTAKVTCGSVSGGVQMDGSVLTCSAIPSSDVVEVEL</sequence>
<dbReference type="InterPro" id="IPR011037">
    <property type="entry name" value="Pyrv_Knase-like_insert_dom_sf"/>
</dbReference>
<dbReference type="PROSITE" id="PS00197">
    <property type="entry name" value="2FE2S_FER_1"/>
    <property type="match status" value="1"/>
</dbReference>
<keyword evidence="2" id="KW-0411">Iron-sulfur</keyword>
<dbReference type="GO" id="GO:0030151">
    <property type="term" value="F:molybdenum ion binding"/>
    <property type="evidence" value="ECO:0007669"/>
    <property type="project" value="InterPro"/>
</dbReference>
<dbReference type="InterPro" id="IPR036010">
    <property type="entry name" value="2Fe-2S_ferredoxin-like_sf"/>
</dbReference>
<comment type="caution">
    <text evidence="6">The sequence shown here is derived from an EMBL/GenBank/DDBJ whole genome shotgun (WGS) entry which is preliminary data.</text>
</comment>
<dbReference type="GO" id="GO:0016491">
    <property type="term" value="F:oxidoreductase activity"/>
    <property type="evidence" value="ECO:0007669"/>
    <property type="project" value="InterPro"/>
</dbReference>
<dbReference type="InterPro" id="IPR052353">
    <property type="entry name" value="Benzoxazolinone_Detox_Enz"/>
</dbReference>
<dbReference type="InterPro" id="IPR017927">
    <property type="entry name" value="FAD-bd_FR_type"/>
</dbReference>
<evidence type="ECO:0000256" key="2">
    <source>
        <dbReference type="ARBA" id="ARBA00023014"/>
    </source>
</evidence>
<evidence type="ECO:0000259" key="4">
    <source>
        <dbReference type="PROSITE" id="PS51340"/>
    </source>
</evidence>
<dbReference type="InterPro" id="IPR039261">
    <property type="entry name" value="FNR_nucleotide-bd"/>
</dbReference>
<dbReference type="Gene3D" id="2.40.33.20">
    <property type="entry name" value="PK beta-barrel domain-like"/>
    <property type="match status" value="1"/>
</dbReference>
<feature type="domain" description="MOSC" evidence="4">
    <location>
        <begin position="31"/>
        <end position="168"/>
    </location>
</feature>
<evidence type="ECO:0000313" key="7">
    <source>
        <dbReference type="Proteomes" id="UP000253153"/>
    </source>
</evidence>
<dbReference type="PROSITE" id="PS51340">
    <property type="entry name" value="MOSC"/>
    <property type="match status" value="1"/>
</dbReference>
<dbReference type="PANTHER" id="PTHR30212:SF2">
    <property type="entry name" value="PROTEIN YIIM"/>
    <property type="match status" value="1"/>
</dbReference>